<dbReference type="InterPro" id="IPR001343">
    <property type="entry name" value="Hemolysn_Ca-bd"/>
</dbReference>
<dbReference type="InterPro" id="IPR011049">
    <property type="entry name" value="Serralysin-like_metalloprot_C"/>
</dbReference>
<dbReference type="Gene3D" id="2.150.10.10">
    <property type="entry name" value="Serralysin-like metalloprotease, C-terminal"/>
    <property type="match status" value="4"/>
</dbReference>
<evidence type="ECO:0000313" key="5">
    <source>
        <dbReference type="EMBL" id="MFC3073474.1"/>
    </source>
</evidence>
<feature type="domain" description="Cadherin" evidence="4">
    <location>
        <begin position="150"/>
        <end position="238"/>
    </location>
</feature>
<dbReference type="PANTHER" id="PTHR38340">
    <property type="entry name" value="S-LAYER PROTEIN"/>
    <property type="match status" value="1"/>
</dbReference>
<dbReference type="Proteomes" id="UP001595377">
    <property type="component" value="Unassembled WGS sequence"/>
</dbReference>
<dbReference type="RefSeq" id="WP_257318223.1">
    <property type="nucleotide sequence ID" value="NZ_JANFDG010000044.1"/>
</dbReference>
<dbReference type="InterPro" id="IPR018511">
    <property type="entry name" value="Hemolysin-typ_Ca-bd_CS"/>
</dbReference>
<keyword evidence="6" id="KW-1185">Reference proteome</keyword>
<dbReference type="Pfam" id="PF00353">
    <property type="entry name" value="HemolysinCabind"/>
    <property type="match status" value="7"/>
</dbReference>
<dbReference type="InterPro" id="IPR050557">
    <property type="entry name" value="RTX_toxin/Mannuronan_C5-epim"/>
</dbReference>
<evidence type="ECO:0000256" key="1">
    <source>
        <dbReference type="ARBA" id="ARBA00004613"/>
    </source>
</evidence>
<reference evidence="6" key="1">
    <citation type="journal article" date="2019" name="Int. J. Syst. Evol. Microbiol.">
        <title>The Global Catalogue of Microorganisms (GCM) 10K type strain sequencing project: providing services to taxonomists for standard genome sequencing and annotation.</title>
        <authorList>
            <consortium name="The Broad Institute Genomics Platform"/>
            <consortium name="The Broad Institute Genome Sequencing Center for Infectious Disease"/>
            <person name="Wu L."/>
            <person name="Ma J."/>
        </authorList>
    </citation>
    <scope>NUCLEOTIDE SEQUENCE [LARGE SCALE GENOMIC DNA]</scope>
    <source>
        <strain evidence="6">KCTC 52677</strain>
    </source>
</reference>
<protein>
    <recommendedName>
        <fullName evidence="4">Cadherin domain-containing protein</fullName>
    </recommendedName>
</protein>
<organism evidence="5 6">
    <name type="scientific">Shinella pollutisoli</name>
    <dbReference type="NCBI Taxonomy" id="2250594"/>
    <lineage>
        <taxon>Bacteria</taxon>
        <taxon>Pseudomonadati</taxon>
        <taxon>Pseudomonadota</taxon>
        <taxon>Alphaproteobacteria</taxon>
        <taxon>Hyphomicrobiales</taxon>
        <taxon>Rhizobiaceae</taxon>
        <taxon>Shinella</taxon>
    </lineage>
</organism>
<dbReference type="Gene3D" id="2.60.40.60">
    <property type="entry name" value="Cadherins"/>
    <property type="match status" value="3"/>
</dbReference>
<comment type="caution">
    <text evidence="5">The sequence shown here is derived from an EMBL/GenBank/DDBJ whole genome shotgun (WGS) entry which is preliminary data.</text>
</comment>
<dbReference type="EMBL" id="JBHRSP010000016">
    <property type="protein sequence ID" value="MFC3073474.1"/>
    <property type="molecule type" value="Genomic_DNA"/>
</dbReference>
<gene>
    <name evidence="5" type="ORF">ACFOHH_10195</name>
</gene>
<dbReference type="SUPFAM" id="SSF51120">
    <property type="entry name" value="beta-Roll"/>
    <property type="match status" value="4"/>
</dbReference>
<feature type="domain" description="Cadherin" evidence="4">
    <location>
        <begin position="238"/>
        <end position="341"/>
    </location>
</feature>
<keyword evidence="2" id="KW-0964">Secreted</keyword>
<accession>A0ABV7DG77</accession>
<comment type="subcellular location">
    <subcellularLocation>
        <location evidence="1">Secreted</location>
    </subcellularLocation>
</comment>
<sequence length="1227" mass="125282">MTTTTFTMATGATVTIETASEPTVSAGEVLIRITVTGGPQGLGDNWLEVSDSWSGFVGQIKVVSYGDDDEDTSDDEEFPVWGDEPYRMGNPAVYEFIALQDIAVADLEGLGIKVYEDHGFTQSTYDAVVSFVESETNAAPDNLALSWDKIGDASEIGTVVGTLSADDADGDELTFELVGDSDFFEVVGNELRLKSELDHETAPSHEVTVKVLDGNGGETTRTFTIGVTEGETNFPPTDISISNTTISESARTGSLLGILSATDPEGESITFTLATGQGDNGFFMLRTNEDGTTSVFLKSPLDFEGSQAVNGVYELVVDATDSAGNVTRRTLDIQSTDDPFTVSAVPTGKTYMGVVENAAVGTKIGYVTNLINDLSFVPTGAELLDNAGGKFSLVQSNGRYYLAVNGDLDYETQDSYSVTIKATGAGGVSHVKTFDVRVIDAAEAGDTARGTITIDANTALAGVNGGVDWNTYLDAAYSKVVDSLPDGVTFAPTTSSKYVYTLSDGSKVTLTGSDLAYWWGDANSAENTGEDVHVVGGTVEGLAFGNGGGATEVAISGLDLFNDSGLLNRIYGEANIMAAAWMHGPGSNTPAEILHVKAMLAAYAQHFKGSSGADTYTGTLFDDVIEGNGGKDVLSGGAGNDTINGGAGADTMAGGKGNDTFVVDSAGDVVTEHAGEGTDTVRASISYTLSANVENLALTGTGNISGKGNALANVLTGNAGNNTLDGGAGADRLAGGKGNDTYVVDNAGDVVDETGGSGTDTVRSSVSFSLANTARAKGSVENLTLTGSGNISGTGNGLANTLIGNGGNNALAGNAGNDTLDGGAGADTLTGGTGNDTYVVDNKADRVVERRGEGTDLVKASVSHTLADNVENLTLAGSGNISGTGNGLANTITGNAGNNVLDGKGGADRLAGGKGNDTYVVDNRGDKVVEASGQGSDLVKASVSYTLANHVEKLTLTGSKAINGTGNGLANTITGNAGNNVLDGKGGADRLAGGKGNDTYVVDNRGDKVVETSGQGTDLVKASVSYTLANHVEKLTLTGSKAINGTGNGLANTITGNAKANTLKGGAGNDTLKGGSGSDKLYGGTGRDTLDGGSGNDLLKGESGNDKLYGGAGADKLYGGSGKDTFVFKSVKESTAASKGRDTIYDFDGKAGDRIDLRSIDASTKKGGDQAFKFIGTDDFSKTAGELRYEKKASDSHVYGDVNGDGKADFAIHFDDALSFSKGYFLL</sequence>
<dbReference type="PROSITE" id="PS00330">
    <property type="entry name" value="HEMOLYSIN_CALCIUM"/>
    <property type="match status" value="5"/>
</dbReference>
<dbReference type="SUPFAM" id="SSF49313">
    <property type="entry name" value="Cadherin-like"/>
    <property type="match status" value="3"/>
</dbReference>
<dbReference type="CDD" id="cd11304">
    <property type="entry name" value="Cadherin_repeat"/>
    <property type="match status" value="3"/>
</dbReference>
<evidence type="ECO:0000256" key="3">
    <source>
        <dbReference type="SAM" id="MobiDB-lite"/>
    </source>
</evidence>
<dbReference type="InterPro" id="IPR015919">
    <property type="entry name" value="Cadherin-like_sf"/>
</dbReference>
<evidence type="ECO:0000259" key="4">
    <source>
        <dbReference type="PROSITE" id="PS50268"/>
    </source>
</evidence>
<dbReference type="PROSITE" id="PS50268">
    <property type="entry name" value="CADHERIN_2"/>
    <property type="match status" value="2"/>
</dbReference>
<evidence type="ECO:0000256" key="2">
    <source>
        <dbReference type="ARBA" id="ARBA00022525"/>
    </source>
</evidence>
<dbReference type="PANTHER" id="PTHR38340:SF1">
    <property type="entry name" value="S-LAYER PROTEIN"/>
    <property type="match status" value="1"/>
</dbReference>
<dbReference type="InterPro" id="IPR002126">
    <property type="entry name" value="Cadherin-like_dom"/>
</dbReference>
<dbReference type="PRINTS" id="PR00313">
    <property type="entry name" value="CABNDNGRPT"/>
</dbReference>
<evidence type="ECO:0000313" key="6">
    <source>
        <dbReference type="Proteomes" id="UP001595377"/>
    </source>
</evidence>
<proteinExistence type="predicted"/>
<name>A0ABV7DG77_9HYPH</name>
<feature type="region of interest" description="Disordered" evidence="3">
    <location>
        <begin position="1065"/>
        <end position="1097"/>
    </location>
</feature>
<dbReference type="SMART" id="SM00112">
    <property type="entry name" value="CA"/>
    <property type="match status" value="3"/>
</dbReference>